<dbReference type="Proteomes" id="UP001195483">
    <property type="component" value="Unassembled WGS sequence"/>
</dbReference>
<evidence type="ECO:0000313" key="2">
    <source>
        <dbReference type="Proteomes" id="UP001195483"/>
    </source>
</evidence>
<keyword evidence="2" id="KW-1185">Reference proteome</keyword>
<comment type="caution">
    <text evidence="1">The sequence shown here is derived from an EMBL/GenBank/DDBJ whole genome shotgun (WGS) entry which is preliminary data.</text>
</comment>
<organism evidence="1 2">
    <name type="scientific">Potamilus streckersoni</name>
    <dbReference type="NCBI Taxonomy" id="2493646"/>
    <lineage>
        <taxon>Eukaryota</taxon>
        <taxon>Metazoa</taxon>
        <taxon>Spiralia</taxon>
        <taxon>Lophotrochozoa</taxon>
        <taxon>Mollusca</taxon>
        <taxon>Bivalvia</taxon>
        <taxon>Autobranchia</taxon>
        <taxon>Heteroconchia</taxon>
        <taxon>Palaeoheterodonta</taxon>
        <taxon>Unionida</taxon>
        <taxon>Unionoidea</taxon>
        <taxon>Unionidae</taxon>
        <taxon>Ambleminae</taxon>
        <taxon>Lampsilini</taxon>
        <taxon>Potamilus</taxon>
    </lineage>
</organism>
<dbReference type="EMBL" id="JAEAOA010000592">
    <property type="protein sequence ID" value="KAK3597011.1"/>
    <property type="molecule type" value="Genomic_DNA"/>
</dbReference>
<proteinExistence type="predicted"/>
<reference evidence="1" key="2">
    <citation type="journal article" date="2021" name="Genome Biol. Evol.">
        <title>Developing a high-quality reference genome for a parasitic bivalve with doubly uniparental inheritance (Bivalvia: Unionida).</title>
        <authorList>
            <person name="Smith C.H."/>
        </authorList>
    </citation>
    <scope>NUCLEOTIDE SEQUENCE</scope>
    <source>
        <strain evidence="1">CHS0354</strain>
        <tissue evidence="1">Mantle</tissue>
    </source>
</reference>
<reference evidence="1" key="1">
    <citation type="journal article" date="2021" name="Genome Biol. Evol.">
        <title>A High-Quality Reference Genome for a Parasitic Bivalve with Doubly Uniparental Inheritance (Bivalvia: Unionida).</title>
        <authorList>
            <person name="Smith C.H."/>
        </authorList>
    </citation>
    <scope>NUCLEOTIDE SEQUENCE</scope>
    <source>
        <strain evidence="1">CHS0354</strain>
    </source>
</reference>
<protein>
    <submittedName>
        <fullName evidence="1">Uncharacterized protein</fullName>
    </submittedName>
</protein>
<evidence type="ECO:0000313" key="1">
    <source>
        <dbReference type="EMBL" id="KAK3597011.1"/>
    </source>
</evidence>
<gene>
    <name evidence="1" type="ORF">CHS0354_009150</name>
</gene>
<dbReference type="AlphaFoldDB" id="A0AAE0SSE0"/>
<name>A0AAE0SSE0_9BIVA</name>
<accession>A0AAE0SSE0</accession>
<reference evidence="1" key="3">
    <citation type="submission" date="2023-05" db="EMBL/GenBank/DDBJ databases">
        <authorList>
            <person name="Smith C.H."/>
        </authorList>
    </citation>
    <scope>NUCLEOTIDE SEQUENCE</scope>
    <source>
        <strain evidence="1">CHS0354</strain>
        <tissue evidence="1">Mantle</tissue>
    </source>
</reference>
<sequence length="105" mass="11427">MRTQDPSTPNVTFLLPTTNSIQLNISMGDSIVDEYEICSTTNVSGIERNCSICTKSTTIDFNKNILSTNCNITAVAGMCFDFQISAIRGHAISDAFSESNICFSK</sequence>